<sequence length="158" mass="18797">MRLGPIYLFFALLLALSTWFLLDQESPETLILGEWEEIAWKYEKLDHGNVMDFDIDRLQKQEIIKNIIIHEAETWRFNPDGTLSFLEENEIKENLKWNIKGRGHILELHHKNNIVEDYQVVEVTKDELVVQFSSDLQVRGIVKMTFKRIPKKQYAQKI</sequence>
<organism evidence="3 4">
    <name type="scientific">Flagellimonas taeanensis</name>
    <dbReference type="NCBI Taxonomy" id="1005926"/>
    <lineage>
        <taxon>Bacteria</taxon>
        <taxon>Pseudomonadati</taxon>
        <taxon>Bacteroidota</taxon>
        <taxon>Flavobacteriia</taxon>
        <taxon>Flavobacteriales</taxon>
        <taxon>Flavobacteriaceae</taxon>
        <taxon>Flagellimonas</taxon>
    </lineage>
</organism>
<keyword evidence="5" id="KW-1185">Reference proteome</keyword>
<evidence type="ECO:0000256" key="1">
    <source>
        <dbReference type="SAM" id="Phobius"/>
    </source>
</evidence>
<keyword evidence="1" id="KW-1133">Transmembrane helix</keyword>
<evidence type="ECO:0000313" key="2">
    <source>
        <dbReference type="EMBL" id="SFB76240.1"/>
    </source>
</evidence>
<protein>
    <recommendedName>
        <fullName evidence="6">Lipocalin-like domain-containing protein</fullName>
    </recommendedName>
</protein>
<dbReference type="EMBL" id="FOKU01000002">
    <property type="protein sequence ID" value="SFB76240.1"/>
    <property type="molecule type" value="Genomic_DNA"/>
</dbReference>
<keyword evidence="1" id="KW-0472">Membrane</keyword>
<evidence type="ECO:0000313" key="5">
    <source>
        <dbReference type="Proteomes" id="UP000198940"/>
    </source>
</evidence>
<gene>
    <name evidence="2" type="ORF">SAMN04487891_102164</name>
    <name evidence="3" type="ORF">SAMN05216293_0841</name>
</gene>
<dbReference type="OrthoDB" id="705595at2"/>
<dbReference type="STRING" id="1055723.SAMN05216293_0841"/>
<accession>A0A1M6RQ20</accession>
<name>A0A1M6RQ20_9FLAO</name>
<comment type="caution">
    <text evidence="3">The sequence shown here is derived from an EMBL/GenBank/DDBJ whole genome shotgun (WGS) entry which is preliminary data.</text>
</comment>
<dbReference type="RefSeq" id="WP_072877222.1">
    <property type="nucleotide sequence ID" value="NZ_FOKU01000002.1"/>
</dbReference>
<dbReference type="AlphaFoldDB" id="A0A1M6RQ20"/>
<evidence type="ECO:0000313" key="4">
    <source>
        <dbReference type="Proteomes" id="UP000184031"/>
    </source>
</evidence>
<feature type="transmembrane region" description="Helical" evidence="1">
    <location>
        <begin position="6"/>
        <end position="22"/>
    </location>
</feature>
<keyword evidence="1" id="KW-0812">Transmembrane</keyword>
<evidence type="ECO:0008006" key="6">
    <source>
        <dbReference type="Google" id="ProtNLM"/>
    </source>
</evidence>
<dbReference type="EMBL" id="FRAT01000002">
    <property type="protein sequence ID" value="SHK34500.1"/>
    <property type="molecule type" value="Genomic_DNA"/>
</dbReference>
<dbReference type="Proteomes" id="UP000198940">
    <property type="component" value="Unassembled WGS sequence"/>
</dbReference>
<reference evidence="3 4" key="1">
    <citation type="submission" date="2016-11" db="EMBL/GenBank/DDBJ databases">
        <authorList>
            <person name="Varghese N."/>
            <person name="Submissions S."/>
        </authorList>
    </citation>
    <scope>NUCLEOTIDE SEQUENCE [LARGE SCALE GENOMIC DNA]</scope>
    <source>
        <strain evidence="3 4">CGMCC 1.12174</strain>
        <strain evidence="2 5">DSM 26351</strain>
    </source>
</reference>
<proteinExistence type="predicted"/>
<evidence type="ECO:0000313" key="3">
    <source>
        <dbReference type="EMBL" id="SHK34500.1"/>
    </source>
</evidence>
<dbReference type="Proteomes" id="UP000184031">
    <property type="component" value="Unassembled WGS sequence"/>
</dbReference>